<name>A0A183TCX2_SCHSO</name>
<dbReference type="InterPro" id="IPR043502">
    <property type="entry name" value="DNA/RNA_pol_sf"/>
</dbReference>
<dbReference type="SUPFAM" id="SSF56672">
    <property type="entry name" value="DNA/RNA polymerases"/>
    <property type="match status" value="1"/>
</dbReference>
<reference evidence="1" key="1">
    <citation type="submission" date="2016-06" db="UniProtKB">
        <authorList>
            <consortium name="WormBaseParasite"/>
        </authorList>
    </citation>
    <scope>IDENTIFICATION</scope>
</reference>
<accession>A0A183TCX2</accession>
<proteinExistence type="predicted"/>
<dbReference type="PANTHER" id="PTHR21301">
    <property type="entry name" value="REVERSE TRANSCRIPTASE"/>
    <property type="match status" value="1"/>
</dbReference>
<protein>
    <submittedName>
        <fullName evidence="1">Reverse transcriptase domain-containing protein</fullName>
    </submittedName>
</protein>
<dbReference type="WBParaSite" id="SSLN_0001486201-mRNA-1">
    <property type="protein sequence ID" value="SSLN_0001486201-mRNA-1"/>
    <property type="gene ID" value="SSLN_0001486201"/>
</dbReference>
<dbReference type="PANTHER" id="PTHR21301:SF10">
    <property type="entry name" value="REVERSE TRANSCRIPTASE DOMAIN-CONTAINING PROTEIN"/>
    <property type="match status" value="1"/>
</dbReference>
<sequence>LPKIHKLNVPLRPIVALKDTPTYGPSKWLAKHLKKLVDGSELTAVSSTHFLEKLRGITIAPDEIMVSFDVVSLFTSITKELAMRFIDYLLERRLDASNAAFYAVLQQHIAAQTKLLAFFSESCLPGYLTMKQFQHLLAGRDFPLFLDHKSLSFALKSNFDKLNPRRFSKLTISTIRRRFDGSRNEAAVALSRPSCAPRYLTHLIDQAGQRRVGSLCDEDASGLQMTAGNENIISDV</sequence>
<evidence type="ECO:0000313" key="1">
    <source>
        <dbReference type="WBParaSite" id="SSLN_0001486201-mRNA-1"/>
    </source>
</evidence>
<organism evidence="1">
    <name type="scientific">Schistocephalus solidus</name>
    <name type="common">Tapeworm</name>
    <dbReference type="NCBI Taxonomy" id="70667"/>
    <lineage>
        <taxon>Eukaryota</taxon>
        <taxon>Metazoa</taxon>
        <taxon>Spiralia</taxon>
        <taxon>Lophotrochozoa</taxon>
        <taxon>Platyhelminthes</taxon>
        <taxon>Cestoda</taxon>
        <taxon>Eucestoda</taxon>
        <taxon>Diphyllobothriidea</taxon>
        <taxon>Diphyllobothriidae</taxon>
        <taxon>Schistocephalus</taxon>
    </lineage>
</organism>
<dbReference type="AlphaFoldDB" id="A0A183TCX2"/>